<organism evidence="1 2">
    <name type="scientific">Antrihabitans stalagmiti</name>
    <dbReference type="NCBI Taxonomy" id="2799499"/>
    <lineage>
        <taxon>Bacteria</taxon>
        <taxon>Bacillati</taxon>
        <taxon>Actinomycetota</taxon>
        <taxon>Actinomycetes</taxon>
        <taxon>Mycobacteriales</taxon>
        <taxon>Nocardiaceae</taxon>
        <taxon>Antrihabitans</taxon>
    </lineage>
</organism>
<sequence length="300" mass="34110">MRPNLSLLAGKQSGAFTWQQARVEYTRPEIETRISRGHWVRVFRGVYRHQNRQPTPLLTLEAARLSMDASSVIACRNTAAQLHGISVVDDPTVHLLTPDSRMTRRRSGLIVHRDHIEECDLVQVGTATATTALRTAIDTARTSDRLDALAILDLALRNGLGRSALTEELELHAGKRGCRHVAELLDYADPRAESPMESRTRLRCIDAGLPRPELQVVVRARGIVRRLDLGWERWKIGLEYESKEWHSGPDAPSRDNPRHNWLQDLGWQMFYVGPNQVYRAPHEFTDPIRRSIARKQRSSA</sequence>
<protein>
    <recommendedName>
        <fullName evidence="3">Transcriptional regulator, AbiEi antitoxin, Type IV TA system</fullName>
    </recommendedName>
</protein>
<dbReference type="InterPro" id="IPR011335">
    <property type="entry name" value="Restrct_endonuc-II-like"/>
</dbReference>
<dbReference type="Proteomes" id="UP000655868">
    <property type="component" value="Unassembled WGS sequence"/>
</dbReference>
<accession>A0A934NTX8</accession>
<dbReference type="RefSeq" id="WP_199705970.1">
    <property type="nucleotide sequence ID" value="NZ_JAEMNV010000006.1"/>
</dbReference>
<keyword evidence="2" id="KW-1185">Reference proteome</keyword>
<comment type="caution">
    <text evidence="1">The sequence shown here is derived from an EMBL/GenBank/DDBJ whole genome shotgun (WGS) entry which is preliminary data.</text>
</comment>
<evidence type="ECO:0000313" key="2">
    <source>
        <dbReference type="Proteomes" id="UP000655868"/>
    </source>
</evidence>
<dbReference type="AlphaFoldDB" id="A0A934NTX8"/>
<evidence type="ECO:0000313" key="1">
    <source>
        <dbReference type="EMBL" id="MBJ8341105.1"/>
    </source>
</evidence>
<name>A0A934NTX8_9NOCA</name>
<evidence type="ECO:0008006" key="3">
    <source>
        <dbReference type="Google" id="ProtNLM"/>
    </source>
</evidence>
<gene>
    <name evidence="1" type="ORF">JGU71_19645</name>
</gene>
<proteinExistence type="predicted"/>
<dbReference type="EMBL" id="JAEMNV010000006">
    <property type="protein sequence ID" value="MBJ8341105.1"/>
    <property type="molecule type" value="Genomic_DNA"/>
</dbReference>
<dbReference type="SUPFAM" id="SSF52980">
    <property type="entry name" value="Restriction endonuclease-like"/>
    <property type="match status" value="1"/>
</dbReference>
<reference evidence="1" key="1">
    <citation type="submission" date="2020-12" db="EMBL/GenBank/DDBJ databases">
        <title>Antrihabitans popcorni sp. nov. and Antrihabitans auranticaus sp. nov., isolated from a larva cave.</title>
        <authorList>
            <person name="Lee S.D."/>
            <person name="Kim I.S."/>
        </authorList>
    </citation>
    <scope>NUCLEOTIDE SEQUENCE</scope>
    <source>
        <strain evidence="1">YC3-6</strain>
    </source>
</reference>